<organism evidence="3 4">
    <name type="scientific">Cristinia sonorae</name>
    <dbReference type="NCBI Taxonomy" id="1940300"/>
    <lineage>
        <taxon>Eukaryota</taxon>
        <taxon>Fungi</taxon>
        <taxon>Dikarya</taxon>
        <taxon>Basidiomycota</taxon>
        <taxon>Agaricomycotina</taxon>
        <taxon>Agaricomycetes</taxon>
        <taxon>Agaricomycetidae</taxon>
        <taxon>Agaricales</taxon>
        <taxon>Pleurotineae</taxon>
        <taxon>Stephanosporaceae</taxon>
        <taxon>Cristinia</taxon>
    </lineage>
</organism>
<evidence type="ECO:0000313" key="3">
    <source>
        <dbReference type="EMBL" id="KAH8102888.1"/>
    </source>
</evidence>
<dbReference type="PANTHER" id="PTHR40465">
    <property type="entry name" value="CHROMOSOME 1, WHOLE GENOME SHOTGUN SEQUENCE"/>
    <property type="match status" value="1"/>
</dbReference>
<evidence type="ECO:0000313" key="4">
    <source>
        <dbReference type="Proteomes" id="UP000813824"/>
    </source>
</evidence>
<feature type="transmembrane region" description="Helical" evidence="1">
    <location>
        <begin position="197"/>
        <end position="224"/>
    </location>
</feature>
<dbReference type="Pfam" id="PF20152">
    <property type="entry name" value="DUF6534"/>
    <property type="match status" value="1"/>
</dbReference>
<evidence type="ECO:0000256" key="1">
    <source>
        <dbReference type="SAM" id="Phobius"/>
    </source>
</evidence>
<feature type="transmembrane region" description="Helical" evidence="1">
    <location>
        <begin position="159"/>
        <end position="185"/>
    </location>
</feature>
<reference evidence="3" key="1">
    <citation type="journal article" date="2021" name="New Phytol.">
        <title>Evolutionary innovations through gain and loss of genes in the ectomycorrhizal Boletales.</title>
        <authorList>
            <person name="Wu G."/>
            <person name="Miyauchi S."/>
            <person name="Morin E."/>
            <person name="Kuo A."/>
            <person name="Drula E."/>
            <person name="Varga T."/>
            <person name="Kohler A."/>
            <person name="Feng B."/>
            <person name="Cao Y."/>
            <person name="Lipzen A."/>
            <person name="Daum C."/>
            <person name="Hundley H."/>
            <person name="Pangilinan J."/>
            <person name="Johnson J."/>
            <person name="Barry K."/>
            <person name="LaButti K."/>
            <person name="Ng V."/>
            <person name="Ahrendt S."/>
            <person name="Min B."/>
            <person name="Choi I.G."/>
            <person name="Park H."/>
            <person name="Plett J.M."/>
            <person name="Magnuson J."/>
            <person name="Spatafora J.W."/>
            <person name="Nagy L.G."/>
            <person name="Henrissat B."/>
            <person name="Grigoriev I.V."/>
            <person name="Yang Z.L."/>
            <person name="Xu J."/>
            <person name="Martin F.M."/>
        </authorList>
    </citation>
    <scope>NUCLEOTIDE SEQUENCE</scope>
    <source>
        <strain evidence="3">KKN 215</strain>
    </source>
</reference>
<protein>
    <recommendedName>
        <fullName evidence="2">DUF6534 domain-containing protein</fullName>
    </recommendedName>
</protein>
<feature type="domain" description="DUF6534" evidence="2">
    <location>
        <begin position="170"/>
        <end position="254"/>
    </location>
</feature>
<comment type="caution">
    <text evidence="3">The sequence shown here is derived from an EMBL/GenBank/DDBJ whole genome shotgun (WGS) entry which is preliminary data.</text>
</comment>
<keyword evidence="1" id="KW-1133">Transmembrane helix</keyword>
<feature type="transmembrane region" description="Helical" evidence="1">
    <location>
        <begin position="121"/>
        <end position="147"/>
    </location>
</feature>
<dbReference type="EMBL" id="JAEVFJ010000008">
    <property type="protein sequence ID" value="KAH8102888.1"/>
    <property type="molecule type" value="Genomic_DNA"/>
</dbReference>
<dbReference type="PANTHER" id="PTHR40465:SF1">
    <property type="entry name" value="DUF6534 DOMAIN-CONTAINING PROTEIN"/>
    <property type="match status" value="1"/>
</dbReference>
<keyword evidence="1" id="KW-0472">Membrane</keyword>
<keyword evidence="4" id="KW-1185">Reference proteome</keyword>
<feature type="transmembrane region" description="Helical" evidence="1">
    <location>
        <begin position="6"/>
        <end position="29"/>
    </location>
</feature>
<name>A0A8K0UUG2_9AGAR</name>
<feature type="transmembrane region" description="Helical" evidence="1">
    <location>
        <begin position="86"/>
        <end position="109"/>
    </location>
</feature>
<dbReference type="InterPro" id="IPR045339">
    <property type="entry name" value="DUF6534"/>
</dbReference>
<proteinExistence type="predicted"/>
<dbReference type="AlphaFoldDB" id="A0A8K0UUG2"/>
<dbReference type="OrthoDB" id="3270417at2759"/>
<evidence type="ECO:0000259" key="2">
    <source>
        <dbReference type="Pfam" id="PF20152"/>
    </source>
</evidence>
<sequence>MDASLPTVAQFFGACFITLNMTFVLYGISVAQGYEYAFFSKSRDSSYIKVMVCLVLLVETIHTGLVIHFLYYYAVTATDNPALVLHIAWSSAVKLICESIVVMLVHSFYIRRIWIVSGRKLWLVAILAPLLIARTAFSLSTAGLMYVHDNWIGFRDSALFTSAMSCTLLAVTDFSIASTMSYYLYVGRGAHESTNRLLHTLMAYCVNTGLVTMFCSFITLGMFVGFPERHIFAGLVDVGSKLYANSLLGSLNMRTLLRDIPKPGHSLNFNTVVSTNIQFGSGPIPSNIMSVGKQIEIYQQTSTMEVSDATRRTTMEHSFHE</sequence>
<dbReference type="Proteomes" id="UP000813824">
    <property type="component" value="Unassembled WGS sequence"/>
</dbReference>
<gene>
    <name evidence="3" type="ORF">BXZ70DRAFT_757256</name>
</gene>
<feature type="transmembrane region" description="Helical" evidence="1">
    <location>
        <begin position="50"/>
        <end position="74"/>
    </location>
</feature>
<accession>A0A8K0UUG2</accession>
<keyword evidence="1" id="KW-0812">Transmembrane</keyword>